<dbReference type="RefSeq" id="WP_028093470.1">
    <property type="nucleotide sequence ID" value="NZ_BNAP01000002.1"/>
</dbReference>
<dbReference type="InterPro" id="IPR017871">
    <property type="entry name" value="ABC_transporter-like_CS"/>
</dbReference>
<keyword evidence="3" id="KW-0997">Cell inner membrane</keyword>
<evidence type="ECO:0000313" key="10">
    <source>
        <dbReference type="Proteomes" id="UP000611500"/>
    </source>
</evidence>
<dbReference type="InterPro" id="IPR027417">
    <property type="entry name" value="P-loop_NTPase"/>
</dbReference>
<evidence type="ECO:0000256" key="7">
    <source>
        <dbReference type="ARBA" id="ARBA00023136"/>
    </source>
</evidence>
<evidence type="ECO:0000256" key="5">
    <source>
        <dbReference type="ARBA" id="ARBA00022840"/>
    </source>
</evidence>
<dbReference type="AlphaFoldDB" id="A0A8J3H5H8"/>
<dbReference type="PROSITE" id="PS00211">
    <property type="entry name" value="ABC_TRANSPORTER_1"/>
    <property type="match status" value="1"/>
</dbReference>
<dbReference type="SMART" id="SM00382">
    <property type="entry name" value="AAA"/>
    <property type="match status" value="1"/>
</dbReference>
<dbReference type="PANTHER" id="PTHR42781">
    <property type="entry name" value="SPERMIDINE/PUTRESCINE IMPORT ATP-BINDING PROTEIN POTA"/>
    <property type="match status" value="1"/>
</dbReference>
<keyword evidence="10" id="KW-1185">Reference proteome</keyword>
<reference evidence="9" key="1">
    <citation type="journal article" date="2014" name="Int. J. Syst. Evol. Microbiol.">
        <title>Complete genome sequence of Corynebacterium casei LMG S-19264T (=DSM 44701T), isolated from a smear-ripened cheese.</title>
        <authorList>
            <consortium name="US DOE Joint Genome Institute (JGI-PGF)"/>
            <person name="Walter F."/>
            <person name="Albersmeier A."/>
            <person name="Kalinowski J."/>
            <person name="Ruckert C."/>
        </authorList>
    </citation>
    <scope>NUCLEOTIDE SEQUENCE</scope>
    <source>
        <strain evidence="9">CGMCC 1.7081</strain>
    </source>
</reference>
<dbReference type="GO" id="GO:0016887">
    <property type="term" value="F:ATP hydrolysis activity"/>
    <property type="evidence" value="ECO:0007669"/>
    <property type="project" value="InterPro"/>
</dbReference>
<keyword evidence="5 9" id="KW-0067">ATP-binding</keyword>
<sequence length="232" mass="24581">MLRLEGVQIRSGDFTLRADWQVETGARVAVIGPSGAGKTTLLEAIAGFRDLAAGRIFWDGRDISRDAPGARPIAMLFQDGNLFPHLSVAQNAGLGLCPDLRLTPAQWGQVRQALARVGLEGLEMRRPAELSGGQQSRAALARVLLQGKPLLLLDEPFAALGPALKLEMLDLVAELAEESGATLMMISHDPADARRIADQAVLVADGEAVTPQPVSALLDTPPPALRAYLGEG</sequence>
<dbReference type="InterPro" id="IPR003439">
    <property type="entry name" value="ABC_transporter-like_ATP-bd"/>
</dbReference>
<organism evidence="9 10">
    <name type="scientific">Pseudodonghicola xiamenensis</name>
    <dbReference type="NCBI Taxonomy" id="337702"/>
    <lineage>
        <taxon>Bacteria</taxon>
        <taxon>Pseudomonadati</taxon>
        <taxon>Pseudomonadota</taxon>
        <taxon>Alphaproteobacteria</taxon>
        <taxon>Rhodobacterales</taxon>
        <taxon>Paracoccaceae</taxon>
        <taxon>Pseudodonghicola</taxon>
    </lineage>
</organism>
<feature type="domain" description="ABC transporter" evidence="8">
    <location>
        <begin position="2"/>
        <end position="230"/>
    </location>
</feature>
<dbReference type="InterPro" id="IPR003593">
    <property type="entry name" value="AAA+_ATPase"/>
</dbReference>
<gene>
    <name evidence="9" type="primary">thiQ</name>
    <name evidence="9" type="ORF">GCM10010961_07040</name>
</gene>
<keyword evidence="7" id="KW-0472">Membrane</keyword>
<keyword evidence="2" id="KW-1003">Cell membrane</keyword>
<evidence type="ECO:0000256" key="2">
    <source>
        <dbReference type="ARBA" id="ARBA00022475"/>
    </source>
</evidence>
<evidence type="ECO:0000256" key="4">
    <source>
        <dbReference type="ARBA" id="ARBA00022741"/>
    </source>
</evidence>
<dbReference type="Proteomes" id="UP000611500">
    <property type="component" value="Unassembled WGS sequence"/>
</dbReference>
<proteinExistence type="predicted"/>
<dbReference type="PANTHER" id="PTHR42781:SF1">
    <property type="entry name" value="THIAMINE IMPORT ATP-BINDING PROTEIN THIQ"/>
    <property type="match status" value="1"/>
</dbReference>
<dbReference type="InterPro" id="IPR050093">
    <property type="entry name" value="ABC_SmlMolc_Importer"/>
</dbReference>
<evidence type="ECO:0000256" key="6">
    <source>
        <dbReference type="ARBA" id="ARBA00022967"/>
    </source>
</evidence>
<keyword evidence="6" id="KW-1278">Translocase</keyword>
<keyword evidence="1" id="KW-0813">Transport</keyword>
<accession>A0A8J3H5H8</accession>
<dbReference type="Pfam" id="PF00005">
    <property type="entry name" value="ABC_tran"/>
    <property type="match status" value="1"/>
</dbReference>
<dbReference type="SUPFAM" id="SSF52540">
    <property type="entry name" value="P-loop containing nucleoside triphosphate hydrolases"/>
    <property type="match status" value="1"/>
</dbReference>
<evidence type="ECO:0000256" key="3">
    <source>
        <dbReference type="ARBA" id="ARBA00022519"/>
    </source>
</evidence>
<evidence type="ECO:0000256" key="1">
    <source>
        <dbReference type="ARBA" id="ARBA00022448"/>
    </source>
</evidence>
<dbReference type="GO" id="GO:0005524">
    <property type="term" value="F:ATP binding"/>
    <property type="evidence" value="ECO:0007669"/>
    <property type="project" value="UniProtKB-KW"/>
</dbReference>
<protein>
    <submittedName>
        <fullName evidence="9">Thiamine import ATP-binding protein ThiQ</fullName>
    </submittedName>
</protein>
<dbReference type="EMBL" id="BNAP01000002">
    <property type="protein sequence ID" value="GHG82483.1"/>
    <property type="molecule type" value="Genomic_DNA"/>
</dbReference>
<evidence type="ECO:0000313" key="9">
    <source>
        <dbReference type="EMBL" id="GHG82483.1"/>
    </source>
</evidence>
<evidence type="ECO:0000259" key="8">
    <source>
        <dbReference type="PROSITE" id="PS50893"/>
    </source>
</evidence>
<comment type="caution">
    <text evidence="9">The sequence shown here is derived from an EMBL/GenBank/DDBJ whole genome shotgun (WGS) entry which is preliminary data.</text>
</comment>
<name>A0A8J3H5H8_9RHOB</name>
<keyword evidence="4" id="KW-0547">Nucleotide-binding</keyword>
<dbReference type="Gene3D" id="3.40.50.300">
    <property type="entry name" value="P-loop containing nucleotide triphosphate hydrolases"/>
    <property type="match status" value="1"/>
</dbReference>
<reference evidence="9" key="2">
    <citation type="submission" date="2020-09" db="EMBL/GenBank/DDBJ databases">
        <authorList>
            <person name="Sun Q."/>
            <person name="Zhou Y."/>
        </authorList>
    </citation>
    <scope>NUCLEOTIDE SEQUENCE</scope>
    <source>
        <strain evidence="9">CGMCC 1.7081</strain>
    </source>
</reference>
<dbReference type="PROSITE" id="PS50893">
    <property type="entry name" value="ABC_TRANSPORTER_2"/>
    <property type="match status" value="1"/>
</dbReference>